<protein>
    <submittedName>
        <fullName evidence="1">Uncharacterized protein</fullName>
    </submittedName>
</protein>
<name>K1T8J6_9ZZZZ</name>
<dbReference type="AlphaFoldDB" id="K1T8J6"/>
<reference evidence="1" key="1">
    <citation type="journal article" date="2013" name="Environ. Microbiol.">
        <title>Microbiota from the distal guts of lean and obese adolescents exhibit partial functional redundancy besides clear differences in community structure.</title>
        <authorList>
            <person name="Ferrer M."/>
            <person name="Ruiz A."/>
            <person name="Lanza F."/>
            <person name="Haange S.B."/>
            <person name="Oberbach A."/>
            <person name="Till H."/>
            <person name="Bargiela R."/>
            <person name="Campoy C."/>
            <person name="Segura M.T."/>
            <person name="Richter M."/>
            <person name="von Bergen M."/>
            <person name="Seifert J."/>
            <person name="Suarez A."/>
        </authorList>
    </citation>
    <scope>NUCLEOTIDE SEQUENCE</scope>
</reference>
<accession>K1T8J6</accession>
<organism evidence="1">
    <name type="scientific">human gut metagenome</name>
    <dbReference type="NCBI Taxonomy" id="408170"/>
    <lineage>
        <taxon>unclassified sequences</taxon>
        <taxon>metagenomes</taxon>
        <taxon>organismal metagenomes</taxon>
    </lineage>
</organism>
<sequence>MRIVHEIASLLGETAAETKVAVHDLKEAIMLDEDGDDDA</sequence>
<proteinExistence type="predicted"/>
<gene>
    <name evidence="1" type="ORF">OBE_07233</name>
</gene>
<evidence type="ECO:0000313" key="1">
    <source>
        <dbReference type="EMBL" id="EKC63879.1"/>
    </source>
</evidence>
<dbReference type="EMBL" id="AJWZ01004975">
    <property type="protein sequence ID" value="EKC63879.1"/>
    <property type="molecule type" value="Genomic_DNA"/>
</dbReference>
<comment type="caution">
    <text evidence="1">The sequence shown here is derived from an EMBL/GenBank/DDBJ whole genome shotgun (WGS) entry which is preliminary data.</text>
</comment>